<feature type="transmembrane region" description="Helical" evidence="1">
    <location>
        <begin position="54"/>
        <end position="72"/>
    </location>
</feature>
<name>A0A0R1SI04_9LACO</name>
<gene>
    <name evidence="2" type="ORF">FC85_GL002928</name>
</gene>
<feature type="transmembrane region" description="Helical" evidence="1">
    <location>
        <begin position="20"/>
        <end position="38"/>
    </location>
</feature>
<reference evidence="2 3" key="1">
    <citation type="journal article" date="2015" name="Genome Announc.">
        <title>Expanding the biotechnology potential of lactobacilli through comparative genomics of 213 strains and associated genera.</title>
        <authorList>
            <person name="Sun Z."/>
            <person name="Harris H.M."/>
            <person name="McCann A."/>
            <person name="Guo C."/>
            <person name="Argimon S."/>
            <person name="Zhang W."/>
            <person name="Yang X."/>
            <person name="Jeffery I.B."/>
            <person name="Cooney J.C."/>
            <person name="Kagawa T.F."/>
            <person name="Liu W."/>
            <person name="Song Y."/>
            <person name="Salvetti E."/>
            <person name="Wrobel A."/>
            <person name="Rasinkangas P."/>
            <person name="Parkhill J."/>
            <person name="Rea M.C."/>
            <person name="O'Sullivan O."/>
            <person name="Ritari J."/>
            <person name="Douillard F.P."/>
            <person name="Paul Ross R."/>
            <person name="Yang R."/>
            <person name="Briner A.E."/>
            <person name="Felis G.E."/>
            <person name="de Vos W.M."/>
            <person name="Barrangou R."/>
            <person name="Klaenhammer T.R."/>
            <person name="Caufield P.W."/>
            <person name="Cui Y."/>
            <person name="Zhang H."/>
            <person name="O'Toole P.W."/>
        </authorList>
    </citation>
    <scope>NUCLEOTIDE SEQUENCE [LARGE SCALE GENOMIC DNA]</scope>
    <source>
        <strain evidence="2 3">DSM 14421</strain>
    </source>
</reference>
<evidence type="ECO:0000256" key="1">
    <source>
        <dbReference type="SAM" id="Phobius"/>
    </source>
</evidence>
<evidence type="ECO:0000313" key="2">
    <source>
        <dbReference type="EMBL" id="KRL66082.1"/>
    </source>
</evidence>
<dbReference type="AlphaFoldDB" id="A0A0R1SI04"/>
<dbReference type="RefSeq" id="WP_057864487.1">
    <property type="nucleotide sequence ID" value="NZ_AZEY01000050.1"/>
</dbReference>
<comment type="caution">
    <text evidence="2">The sequence shown here is derived from an EMBL/GenBank/DDBJ whole genome shotgun (WGS) entry which is preliminary data.</text>
</comment>
<dbReference type="STRING" id="1423739.FC85_GL002928"/>
<dbReference type="PATRIC" id="fig|1423739.3.peg.3046"/>
<organism evidence="2 3">
    <name type="scientific">Lentilactobacillus diolivorans DSM 14421</name>
    <dbReference type="NCBI Taxonomy" id="1423739"/>
    <lineage>
        <taxon>Bacteria</taxon>
        <taxon>Bacillati</taxon>
        <taxon>Bacillota</taxon>
        <taxon>Bacilli</taxon>
        <taxon>Lactobacillales</taxon>
        <taxon>Lactobacillaceae</taxon>
        <taxon>Lentilactobacillus</taxon>
    </lineage>
</organism>
<sequence length="82" mass="9524">MKTKTQTKQIVVETKQILQIVGYSLSLGFILSVFGTWLNRSRSLSNFTAEMTRFYLVVTAVLMLFIAIHLIMNQRYLHHPVH</sequence>
<protein>
    <submittedName>
        <fullName evidence="2">Uncharacterized protein</fullName>
    </submittedName>
</protein>
<keyword evidence="1" id="KW-1133">Transmembrane helix</keyword>
<keyword evidence="1" id="KW-0472">Membrane</keyword>
<keyword evidence="1" id="KW-0812">Transmembrane</keyword>
<accession>A0A0R1SI04</accession>
<proteinExistence type="predicted"/>
<evidence type="ECO:0000313" key="3">
    <source>
        <dbReference type="Proteomes" id="UP000052013"/>
    </source>
</evidence>
<dbReference type="Proteomes" id="UP000052013">
    <property type="component" value="Unassembled WGS sequence"/>
</dbReference>
<dbReference type="EMBL" id="AZEY01000050">
    <property type="protein sequence ID" value="KRL66082.1"/>
    <property type="molecule type" value="Genomic_DNA"/>
</dbReference>